<feature type="compositionally biased region" description="Polar residues" evidence="1">
    <location>
        <begin position="13"/>
        <end position="29"/>
    </location>
</feature>
<feature type="compositionally biased region" description="Low complexity" evidence="1">
    <location>
        <begin position="45"/>
        <end position="61"/>
    </location>
</feature>
<evidence type="ECO:0000313" key="3">
    <source>
        <dbReference type="Proteomes" id="UP001385951"/>
    </source>
</evidence>
<dbReference type="Proteomes" id="UP001385951">
    <property type="component" value="Unassembled WGS sequence"/>
</dbReference>
<feature type="region of interest" description="Disordered" evidence="1">
    <location>
        <begin position="240"/>
        <end position="267"/>
    </location>
</feature>
<keyword evidence="3" id="KW-1185">Reference proteome</keyword>
<feature type="region of interest" description="Disordered" evidence="1">
    <location>
        <begin position="1"/>
        <end position="100"/>
    </location>
</feature>
<reference evidence="2 3" key="1">
    <citation type="submission" date="2022-09" db="EMBL/GenBank/DDBJ databases">
        <authorList>
            <person name="Palmer J.M."/>
        </authorList>
    </citation>
    <scope>NUCLEOTIDE SEQUENCE [LARGE SCALE GENOMIC DNA]</scope>
    <source>
        <strain evidence="2 3">DSM 7382</strain>
    </source>
</reference>
<gene>
    <name evidence="2" type="ORF">QCA50_019494</name>
</gene>
<sequence>MSESNKKAVRFTGLSSGPSDDTLSPSGEYSSFWYREGGPFPHLASSPSSPSPASESTDRSSQLQKHPGPRNPFIPDLNAVRTPSPIEAHPYIPDLGSVRSPSPIETRPVIPNLDPIEAVRFIPDLSDIHSPSPIETSPVIPDLDNVHSPSPIDTVLFIPDLSAVRSPSPIPTHTFIPDLDSMRSPSPIDTRTFIPDLSTVRSPSPIPTRTFIPDLNGMRSPSPIDTRLFIPDLSAVRSPSPIDDHSWPLVPTSTRRREPSPSSSTDILSSYRNLSDFYQDNIAVMRGIEDTVLIRGMNNMSLNSRSSGSDQGYASYGRVTLIMDEMDLFFWSVTRTEWFGPNLLPTWRKWAKKHEMTIKLMEDLLDYPQKYSSLFKNYDVDPRCELPTDESGCFILPPVEVDGEEAIPRLRFILTQLPQMIEKAGFDQNSREARAISQGSEMLSQDLDLSPQEAERVENISFHLADQMGRLQNLIDMKEAILRQTDVFEHRSTEAFVNAWSHYLRGAAGVPELRMMETRSIVPSILNSNFETPYPDIPPHPSTNLPYADNELDDTDKLISNMTELSSAIGDLRNITSHVFGNTRYENFARQR</sequence>
<dbReference type="EMBL" id="JASBNA010000087">
    <property type="protein sequence ID" value="KAK7677488.1"/>
    <property type="molecule type" value="Genomic_DNA"/>
</dbReference>
<evidence type="ECO:0000256" key="1">
    <source>
        <dbReference type="SAM" id="MobiDB-lite"/>
    </source>
</evidence>
<proteinExistence type="predicted"/>
<evidence type="ECO:0000313" key="2">
    <source>
        <dbReference type="EMBL" id="KAK7677488.1"/>
    </source>
</evidence>
<name>A0AAW0FAG1_9APHY</name>
<protein>
    <submittedName>
        <fullName evidence="2">Uncharacterized protein</fullName>
    </submittedName>
</protein>
<accession>A0AAW0FAG1</accession>
<dbReference type="AlphaFoldDB" id="A0AAW0FAG1"/>
<comment type="caution">
    <text evidence="2">The sequence shown here is derived from an EMBL/GenBank/DDBJ whole genome shotgun (WGS) entry which is preliminary data.</text>
</comment>
<organism evidence="2 3">
    <name type="scientific">Cerrena zonata</name>
    <dbReference type="NCBI Taxonomy" id="2478898"/>
    <lineage>
        <taxon>Eukaryota</taxon>
        <taxon>Fungi</taxon>
        <taxon>Dikarya</taxon>
        <taxon>Basidiomycota</taxon>
        <taxon>Agaricomycotina</taxon>
        <taxon>Agaricomycetes</taxon>
        <taxon>Polyporales</taxon>
        <taxon>Cerrenaceae</taxon>
        <taxon>Cerrena</taxon>
    </lineage>
</organism>